<sequence length="120" mass="13898">MLIKQYIAIIMLVIFSGKLITIDSELFSLLLKTNEIVLLNPICEKKSDDMKKLGYQFKASSRVHVLKLARICSNNYQQPVGKDIPEVSYSVDKQFKYRKLQKSNDHSKKLYPPPKYSMVI</sequence>
<name>A0ABU3C8G2_9FLAO</name>
<organism evidence="1 2">
    <name type="scientific">Autumnicola tepida</name>
    <dbReference type="NCBI Taxonomy" id="3075595"/>
    <lineage>
        <taxon>Bacteria</taxon>
        <taxon>Pseudomonadati</taxon>
        <taxon>Bacteroidota</taxon>
        <taxon>Flavobacteriia</taxon>
        <taxon>Flavobacteriales</taxon>
        <taxon>Flavobacteriaceae</taxon>
        <taxon>Autumnicola</taxon>
    </lineage>
</organism>
<protein>
    <submittedName>
        <fullName evidence="1">Uncharacterized protein</fullName>
    </submittedName>
</protein>
<accession>A0ABU3C8G2</accession>
<comment type="caution">
    <text evidence="1">The sequence shown here is derived from an EMBL/GenBank/DDBJ whole genome shotgun (WGS) entry which is preliminary data.</text>
</comment>
<dbReference type="RefSeq" id="WP_311534269.1">
    <property type="nucleotide sequence ID" value="NZ_JAVRHQ010000006.1"/>
</dbReference>
<evidence type="ECO:0000313" key="1">
    <source>
        <dbReference type="EMBL" id="MDT0642630.1"/>
    </source>
</evidence>
<gene>
    <name evidence="1" type="ORF">RM553_07255</name>
</gene>
<keyword evidence="2" id="KW-1185">Reference proteome</keyword>
<reference evidence="1 2" key="1">
    <citation type="submission" date="2023-09" db="EMBL/GenBank/DDBJ databases">
        <authorList>
            <person name="Rey-Velasco X."/>
        </authorList>
    </citation>
    <scope>NUCLEOTIDE SEQUENCE [LARGE SCALE GENOMIC DNA]</scope>
    <source>
        <strain evidence="1 2">F363</strain>
    </source>
</reference>
<evidence type="ECO:0000313" key="2">
    <source>
        <dbReference type="Proteomes" id="UP001262889"/>
    </source>
</evidence>
<dbReference type="Proteomes" id="UP001262889">
    <property type="component" value="Unassembled WGS sequence"/>
</dbReference>
<dbReference type="EMBL" id="JAVRHQ010000006">
    <property type="protein sequence ID" value="MDT0642630.1"/>
    <property type="molecule type" value="Genomic_DNA"/>
</dbReference>
<proteinExistence type="predicted"/>